<accession>A0ABU1TFA9</accession>
<evidence type="ECO:0000313" key="4">
    <source>
        <dbReference type="EMBL" id="MDR6944042.1"/>
    </source>
</evidence>
<name>A0ABU1TFA9_9SPHI</name>
<sequence length="392" mass="43667">MEKEILLTLINKYLSNQATPEEEKRLLSYYDTLQKNKLQWDELLMGDEDATKVELYNKILLEIKARESAPKRIIFLRRWFVAASVTLLIATSSAVFFFKYNGSYFLAKNTTHSLNKGGIAPGGNKALLTLADGSKITLDDAVTGQLAKQSGARVSKAAKGQLVYTADNTLPNSNALAQPAFNTIETPKGGQYQVTLPDGSRVWLNAASSLRYPTSFNDKVRRVELTGEAYFEVAKNAHRPFKVVSNNQVVEVLGTHFNISSYSDENSVKTTLLEGSVKVLSIKANQSKLLKPGEQSNISYSNNSFSVQTVNTEGVIAWKNGYFLFADEDLKGIMNKFARWYNIDVQYQGNVDNLRFGGMVSRSKDLEQALKVIEQTGSVKIKIEGRRVTIMQ</sequence>
<dbReference type="Proteomes" id="UP001247620">
    <property type="component" value="Unassembled WGS sequence"/>
</dbReference>
<feature type="domain" description="FecR protein" evidence="2">
    <location>
        <begin position="183"/>
        <end position="278"/>
    </location>
</feature>
<dbReference type="PANTHER" id="PTHR30273">
    <property type="entry name" value="PERIPLASMIC SIGNAL SENSOR AND SIGMA FACTOR ACTIVATOR FECR-RELATED"/>
    <property type="match status" value="1"/>
</dbReference>
<organism evidence="4 5">
    <name type="scientific">Mucilaginibacter pocheonensis</name>
    <dbReference type="NCBI Taxonomy" id="398050"/>
    <lineage>
        <taxon>Bacteria</taxon>
        <taxon>Pseudomonadati</taxon>
        <taxon>Bacteroidota</taxon>
        <taxon>Sphingobacteriia</taxon>
        <taxon>Sphingobacteriales</taxon>
        <taxon>Sphingobacteriaceae</taxon>
        <taxon>Mucilaginibacter</taxon>
    </lineage>
</organism>
<dbReference type="InterPro" id="IPR006860">
    <property type="entry name" value="FecR"/>
</dbReference>
<evidence type="ECO:0000259" key="2">
    <source>
        <dbReference type="Pfam" id="PF04773"/>
    </source>
</evidence>
<dbReference type="Gene3D" id="2.60.120.1440">
    <property type="match status" value="1"/>
</dbReference>
<proteinExistence type="predicted"/>
<dbReference type="EMBL" id="JAVDUU010000004">
    <property type="protein sequence ID" value="MDR6944042.1"/>
    <property type="molecule type" value="Genomic_DNA"/>
</dbReference>
<comment type="caution">
    <text evidence="4">The sequence shown here is derived from an EMBL/GenBank/DDBJ whole genome shotgun (WGS) entry which is preliminary data.</text>
</comment>
<feature type="transmembrane region" description="Helical" evidence="1">
    <location>
        <begin position="79"/>
        <end position="98"/>
    </location>
</feature>
<evidence type="ECO:0000313" key="5">
    <source>
        <dbReference type="Proteomes" id="UP001247620"/>
    </source>
</evidence>
<dbReference type="Gene3D" id="3.55.50.30">
    <property type="match status" value="1"/>
</dbReference>
<keyword evidence="5" id="KW-1185">Reference proteome</keyword>
<dbReference type="Pfam" id="PF16344">
    <property type="entry name" value="FecR_C"/>
    <property type="match status" value="1"/>
</dbReference>
<gene>
    <name evidence="4" type="ORF">J2W55_003902</name>
</gene>
<keyword evidence="1" id="KW-0472">Membrane</keyword>
<dbReference type="InterPro" id="IPR032508">
    <property type="entry name" value="FecR_C"/>
</dbReference>
<protein>
    <submittedName>
        <fullName evidence="4">Ferric-dicitrate binding protein FerR (Iron transport regulator)</fullName>
    </submittedName>
</protein>
<dbReference type="PANTHER" id="PTHR30273:SF2">
    <property type="entry name" value="PROTEIN FECR"/>
    <property type="match status" value="1"/>
</dbReference>
<keyword evidence="1" id="KW-1133">Transmembrane helix</keyword>
<keyword evidence="1" id="KW-0812">Transmembrane</keyword>
<feature type="domain" description="Protein FecR C-terminal" evidence="3">
    <location>
        <begin position="322"/>
        <end position="390"/>
    </location>
</feature>
<evidence type="ECO:0000259" key="3">
    <source>
        <dbReference type="Pfam" id="PF16344"/>
    </source>
</evidence>
<dbReference type="Pfam" id="PF04773">
    <property type="entry name" value="FecR"/>
    <property type="match status" value="1"/>
</dbReference>
<reference evidence="4 5" key="1">
    <citation type="submission" date="2023-07" db="EMBL/GenBank/DDBJ databases">
        <title>Sorghum-associated microbial communities from plants grown in Nebraska, USA.</title>
        <authorList>
            <person name="Schachtman D."/>
        </authorList>
    </citation>
    <scope>NUCLEOTIDE SEQUENCE [LARGE SCALE GENOMIC DNA]</scope>
    <source>
        <strain evidence="4 5">3262</strain>
    </source>
</reference>
<evidence type="ECO:0000256" key="1">
    <source>
        <dbReference type="SAM" id="Phobius"/>
    </source>
</evidence>
<dbReference type="RefSeq" id="WP_310099396.1">
    <property type="nucleotide sequence ID" value="NZ_JAVDUU010000004.1"/>
</dbReference>
<dbReference type="InterPro" id="IPR012373">
    <property type="entry name" value="Ferrdict_sens_TM"/>
</dbReference>